<accession>A0A6C0DHC2</accession>
<organism evidence="1">
    <name type="scientific">viral metagenome</name>
    <dbReference type="NCBI Taxonomy" id="1070528"/>
    <lineage>
        <taxon>unclassified sequences</taxon>
        <taxon>metagenomes</taxon>
        <taxon>organismal metagenomes</taxon>
    </lineage>
</organism>
<evidence type="ECO:0000313" key="1">
    <source>
        <dbReference type="EMBL" id="QHT15634.1"/>
    </source>
</evidence>
<name>A0A6C0DHC2_9ZZZZ</name>
<dbReference type="EMBL" id="MN739613">
    <property type="protein sequence ID" value="QHT15634.1"/>
    <property type="molecule type" value="Genomic_DNA"/>
</dbReference>
<proteinExistence type="predicted"/>
<protein>
    <submittedName>
        <fullName evidence="1">Uncharacterized protein</fullName>
    </submittedName>
</protein>
<dbReference type="AlphaFoldDB" id="A0A6C0DHC2"/>
<sequence length="677" mass="74417">MEVVALGGLLAAAFVVSKFSRKQHKTPEEIMYQAQAQVSEGFLPAQRGPDRQALTQTPKGASAVGFGPELDMMYQQPGGQTYPSEPSPGPYGQPLGYATQQPPLAPLQGRPGQFTPNPIASENNKPQIEFRSDGIEESPIYADSEYVVSPLSGQKISAADYKHNNMQPFYGGTMKQNTILGQNTSTLDAYNGSGSTQIKKREVENMFETSRAPYGNPFGMEDNTDFFQSRVQDPIARNGERPFEPIHVGSGVNEKFGLLGKGGFQQMEVNEIMRPKDTDELRVATNPKQTYKTPVVPGANFIGAAAIDPGEVRKYRPDRFYIDEHGERFFVTNGDLIKETTRPVQVLNHTTRPETSVEYIPSASSQDFGESYVTGSYRTPMAQQYGGAGYRNADMTTYYTKAVGMEMADYGKNSIEIRPNERAETSERVIAANLVPADTGQVIQPFEDIARPTRRAETIGALRITGTPVKYEAGAPSVTVWDPQDVARTTVKESTIYLDRPGIAAPNEGAPGRLKVYDPDDIARPTQKAQLSAGLNWYGPSISASQDQMDETFAYNMRTNPNKEMIAKGRKPIAGSGQNALNNGDPGRQTSKKLDTDFINDRPMAVNRLTAGGEGLTPGVGDLGRVEYRVPLKLDISRERNMYDMVQAVENNPLQQSLRKNAIQDDKDIAARMMMIN</sequence>
<reference evidence="1" key="1">
    <citation type="journal article" date="2020" name="Nature">
        <title>Giant virus diversity and host interactions through global metagenomics.</title>
        <authorList>
            <person name="Schulz F."/>
            <person name="Roux S."/>
            <person name="Paez-Espino D."/>
            <person name="Jungbluth S."/>
            <person name="Walsh D.A."/>
            <person name="Denef V.J."/>
            <person name="McMahon K.D."/>
            <person name="Konstantinidis K.T."/>
            <person name="Eloe-Fadrosh E.A."/>
            <person name="Kyrpides N.C."/>
            <person name="Woyke T."/>
        </authorList>
    </citation>
    <scope>NUCLEOTIDE SEQUENCE</scope>
    <source>
        <strain evidence="1">GVMAG-M-3300023174-176</strain>
    </source>
</reference>